<name>A0A553UX01_9HELI</name>
<comment type="caution">
    <text evidence="1">The sequence shown here is derived from an EMBL/GenBank/DDBJ whole genome shotgun (WGS) entry which is preliminary data.</text>
</comment>
<keyword evidence="2" id="KW-1185">Reference proteome</keyword>
<protein>
    <submittedName>
        <fullName evidence="1">Uncharacterized protein</fullName>
    </submittedName>
</protein>
<evidence type="ECO:0000313" key="1">
    <source>
        <dbReference type="EMBL" id="TSA84738.1"/>
    </source>
</evidence>
<reference evidence="1 2" key="1">
    <citation type="submission" date="2019-07" db="EMBL/GenBank/DDBJ databases">
        <title>Helicobacter labacensis sp. nov., Helicobacter mehlei sp. nov. and Helicobacter vulpis sp. nov., isolated from gastric mucosa of red fox (Vulpis vulpis).</title>
        <authorList>
            <person name="Kusar D."/>
            <person name="Gruntar I."/>
            <person name="Pate M."/>
            <person name="Zajc U."/>
            <person name="Ocepek M."/>
        </authorList>
    </citation>
    <scope>NUCLEOTIDE SEQUENCE [LARGE SCALE GENOMIC DNA]</scope>
    <source>
        <strain evidence="1 2">L8b</strain>
    </source>
</reference>
<dbReference type="Proteomes" id="UP000319322">
    <property type="component" value="Unassembled WGS sequence"/>
</dbReference>
<sequence>MAKFLVFLCVWVGLCDGSNMALFQRALLQQTQEFIHVLDSRRRKDCGCRKGYEFDPTWCWCDAYRFEADSVGDVREWWHNYNTQIFEIKKPRMRVFVMWGLAIATGASNGIKTVCFGVLKDSVWHQGSCLQLEDELPYSFVFSSAQVSFKNQRLIFTLRQQDCKAKDMEQGLFPNVTYKRFVFSMQKGRFFLEQYRYDEMYETINSDGISECVDARFLKDMAKIKPVAIRKAGSNLYYSRQRDGGAILMKQITPTLLEKFQTRCYKSKRCKPLEVEIYRAFDFSPKQPWWLDGLKRVR</sequence>
<organism evidence="1 2">
    <name type="scientific">Helicobacter mehlei</name>
    <dbReference type="NCBI Taxonomy" id="2316080"/>
    <lineage>
        <taxon>Bacteria</taxon>
        <taxon>Pseudomonadati</taxon>
        <taxon>Campylobacterota</taxon>
        <taxon>Epsilonproteobacteria</taxon>
        <taxon>Campylobacterales</taxon>
        <taxon>Helicobacteraceae</taxon>
        <taxon>Helicobacter</taxon>
    </lineage>
</organism>
<dbReference type="AlphaFoldDB" id="A0A553UX01"/>
<dbReference type="EMBL" id="VKGC01000007">
    <property type="protein sequence ID" value="TSA84738.1"/>
    <property type="molecule type" value="Genomic_DNA"/>
</dbReference>
<proteinExistence type="predicted"/>
<evidence type="ECO:0000313" key="2">
    <source>
        <dbReference type="Proteomes" id="UP000319322"/>
    </source>
</evidence>
<dbReference type="RefSeq" id="WP_162983024.1">
    <property type="nucleotide sequence ID" value="NZ_QXQS01000001.1"/>
</dbReference>
<reference evidence="1 2" key="3">
    <citation type="submission" date="2019-07" db="EMBL/GenBank/DDBJ databases">
        <authorList>
            <person name="Papic B."/>
        </authorList>
    </citation>
    <scope>NUCLEOTIDE SEQUENCE [LARGE SCALE GENOMIC DNA]</scope>
    <source>
        <strain evidence="1 2">L8b</strain>
    </source>
</reference>
<gene>
    <name evidence="1" type="ORF">FNE76_03995</name>
</gene>
<reference evidence="2" key="2">
    <citation type="submission" date="2019-07" db="EMBL/GenBank/DDBJ databases">
        <title>Helicobacter labacensis sp. nov., Helicobacter mehlei sp. nov. and Helicobacter vulpis sp. nov., isolated from gastric mucosa of red fox (Vulpis vulpis).</title>
        <authorList>
            <person name="Papic B."/>
        </authorList>
    </citation>
    <scope>NUCLEOTIDE SEQUENCE [LARGE SCALE GENOMIC DNA]</scope>
    <source>
        <strain evidence="2">L8b</strain>
    </source>
</reference>
<accession>A0A553UX01</accession>